<comment type="catalytic activity">
    <reaction evidence="1">
        <text>ATP + protein L-histidine = ADP + protein N-phospho-L-histidine.</text>
        <dbReference type="EC" id="2.7.13.3"/>
    </reaction>
</comment>
<evidence type="ECO:0000256" key="7">
    <source>
        <dbReference type="PROSITE-ProRule" id="PRU00169"/>
    </source>
</evidence>
<dbReference type="InterPro" id="IPR035965">
    <property type="entry name" value="PAS-like_dom_sf"/>
</dbReference>
<dbReference type="InterPro" id="IPR036097">
    <property type="entry name" value="HisK_dim/P_sf"/>
</dbReference>
<dbReference type="SMART" id="SM00448">
    <property type="entry name" value="REC"/>
    <property type="match status" value="1"/>
</dbReference>
<dbReference type="InterPro" id="IPR005467">
    <property type="entry name" value="His_kinase_dom"/>
</dbReference>
<feature type="coiled-coil region" evidence="8">
    <location>
        <begin position="291"/>
        <end position="322"/>
    </location>
</feature>
<dbReference type="EC" id="2.7.13.3" evidence="2"/>
<sequence length="553" mass="62136">MAPIDVDGGLCGSLPPDRMTQAGIQRSRDDVPKTDAPLTIAYVDDSDPQRYAISRMLSAAGFHVKQAATGQQGLDLAQELPDLMLLDVQLPDINGIEVCRRIKSDARTCEIPILQVSAAFTDPEHKAAALESGADGYLTFPFNSVELVAIVRALMRTKRAQAELKERYTELQAAHEALAEREKQFRAVFDNAMDAMIIWDDRGRFTAANPAASELFAVPRERLVGATIEDFLSFKDREEVAGSLRASEISGRRGEFELRKPNGGVRQIEYTATVDFQAHRHLSIMRDITARKAAEAEVRKLNAELERRVEQRTAQLQEANQELEAFSYSVSHDLRAPFRHISGFSDLLLRHLTNTDETTRHYVRTIAESAQYAGALVDNLLAFSRMSRSQLRWIPVDMNLLLKEVVRDVMREANGRVIHWTLPDLPIVFADGAMLKLAMRNLLANAVKYTRHKAEADVEVGVREHANEWEFWVKDNGVGFDEKYADKLFGVFQRLHRMEEFEGTGIGLASVRRIVQRHGGRVWAEGVVDEGAAFYFTLPKVQEDAMEESDGRA</sequence>
<dbReference type="OrthoDB" id="9813394at2"/>
<dbReference type="GO" id="GO:0030295">
    <property type="term" value="F:protein kinase activator activity"/>
    <property type="evidence" value="ECO:0007669"/>
    <property type="project" value="TreeGrafter"/>
</dbReference>
<dbReference type="InterPro" id="IPR000014">
    <property type="entry name" value="PAS"/>
</dbReference>
<dbReference type="InterPro" id="IPR013767">
    <property type="entry name" value="PAS_fold"/>
</dbReference>
<dbReference type="STRING" id="204669.Acid345_1812"/>
<evidence type="ECO:0000313" key="13">
    <source>
        <dbReference type="EMBL" id="ABF40813.1"/>
    </source>
</evidence>
<keyword evidence="6" id="KW-0472">Membrane</keyword>
<dbReference type="Gene3D" id="3.40.50.2300">
    <property type="match status" value="1"/>
</dbReference>
<dbReference type="InterPro" id="IPR003661">
    <property type="entry name" value="HisK_dim/P_dom"/>
</dbReference>
<feature type="domain" description="Response regulatory" evidence="11">
    <location>
        <begin position="39"/>
        <end position="155"/>
    </location>
</feature>
<dbReference type="eggNOG" id="COG0745">
    <property type="taxonomic scope" value="Bacteria"/>
</dbReference>
<dbReference type="SMART" id="SM00091">
    <property type="entry name" value="PAS"/>
    <property type="match status" value="1"/>
</dbReference>
<evidence type="ECO:0000256" key="4">
    <source>
        <dbReference type="ARBA" id="ARBA00022679"/>
    </source>
</evidence>
<evidence type="ECO:0000256" key="5">
    <source>
        <dbReference type="ARBA" id="ARBA00022777"/>
    </source>
</evidence>
<evidence type="ECO:0000259" key="12">
    <source>
        <dbReference type="PROSITE" id="PS50112"/>
    </source>
</evidence>
<reference evidence="13 14" key="1">
    <citation type="journal article" date="2009" name="Appl. Environ. Microbiol.">
        <title>Three genomes from the phylum Acidobacteria provide insight into the lifestyles of these microorganisms in soils.</title>
        <authorList>
            <person name="Ward N.L."/>
            <person name="Challacombe J.F."/>
            <person name="Janssen P.H."/>
            <person name="Henrissat B."/>
            <person name="Coutinho P.M."/>
            <person name="Wu M."/>
            <person name="Xie G."/>
            <person name="Haft D.H."/>
            <person name="Sait M."/>
            <person name="Badger J."/>
            <person name="Barabote R.D."/>
            <person name="Bradley B."/>
            <person name="Brettin T.S."/>
            <person name="Brinkac L.M."/>
            <person name="Bruce D."/>
            <person name="Creasy T."/>
            <person name="Daugherty S.C."/>
            <person name="Davidsen T.M."/>
            <person name="DeBoy R.T."/>
            <person name="Detter J.C."/>
            <person name="Dodson R.J."/>
            <person name="Durkin A.S."/>
            <person name="Ganapathy A."/>
            <person name="Gwinn-Giglio M."/>
            <person name="Han C.S."/>
            <person name="Khouri H."/>
            <person name="Kiss H."/>
            <person name="Kothari S.P."/>
            <person name="Madupu R."/>
            <person name="Nelson K.E."/>
            <person name="Nelson W.C."/>
            <person name="Paulsen I."/>
            <person name="Penn K."/>
            <person name="Ren Q."/>
            <person name="Rosovitz M.J."/>
            <person name="Selengut J.D."/>
            <person name="Shrivastava S."/>
            <person name="Sullivan S.A."/>
            <person name="Tapia R."/>
            <person name="Thompson L.S."/>
            <person name="Watkins K.L."/>
            <person name="Yang Q."/>
            <person name="Yu C."/>
            <person name="Zafar N."/>
            <person name="Zhou L."/>
            <person name="Kuske C.R."/>
        </authorList>
    </citation>
    <scope>NUCLEOTIDE SEQUENCE [LARGE SCALE GENOMIC DNA]</scope>
    <source>
        <strain evidence="13 14">Ellin345</strain>
    </source>
</reference>
<dbReference type="SUPFAM" id="SSF47384">
    <property type="entry name" value="Homodimeric domain of signal transducing histidine kinase"/>
    <property type="match status" value="1"/>
</dbReference>
<protein>
    <recommendedName>
        <fullName evidence="2">histidine kinase</fullName>
        <ecNumber evidence="2">2.7.13.3</ecNumber>
    </recommendedName>
</protein>
<dbReference type="PROSITE" id="PS50109">
    <property type="entry name" value="HIS_KIN"/>
    <property type="match status" value="1"/>
</dbReference>
<evidence type="ECO:0000259" key="11">
    <source>
        <dbReference type="PROSITE" id="PS50110"/>
    </source>
</evidence>
<dbReference type="GO" id="GO:0016020">
    <property type="term" value="C:membrane"/>
    <property type="evidence" value="ECO:0007669"/>
    <property type="project" value="UniProtKB-SubCell"/>
</dbReference>
<dbReference type="Pfam" id="PF00512">
    <property type="entry name" value="HisKA"/>
    <property type="match status" value="1"/>
</dbReference>
<dbReference type="GO" id="GO:0006355">
    <property type="term" value="P:regulation of DNA-templated transcription"/>
    <property type="evidence" value="ECO:0007669"/>
    <property type="project" value="InterPro"/>
</dbReference>
<dbReference type="Proteomes" id="UP000002432">
    <property type="component" value="Chromosome"/>
</dbReference>
<dbReference type="PANTHER" id="PTHR42878:SF15">
    <property type="entry name" value="BACTERIOPHYTOCHROME"/>
    <property type="match status" value="1"/>
</dbReference>
<dbReference type="PROSITE" id="PS50110">
    <property type="entry name" value="RESPONSE_REGULATORY"/>
    <property type="match status" value="1"/>
</dbReference>
<evidence type="ECO:0000256" key="2">
    <source>
        <dbReference type="ARBA" id="ARBA00012438"/>
    </source>
</evidence>
<dbReference type="InterPro" id="IPR004358">
    <property type="entry name" value="Sig_transdc_His_kin-like_C"/>
</dbReference>
<keyword evidence="8" id="KW-0175">Coiled coil</keyword>
<dbReference type="eggNOG" id="COG2202">
    <property type="taxonomic scope" value="Bacteria"/>
</dbReference>
<dbReference type="SMART" id="SM00388">
    <property type="entry name" value="HisKA"/>
    <property type="match status" value="1"/>
</dbReference>
<dbReference type="InterPro" id="IPR001789">
    <property type="entry name" value="Sig_transdc_resp-reg_receiver"/>
</dbReference>
<gene>
    <name evidence="13" type="ordered locus">Acid345_1812</name>
</gene>
<dbReference type="SUPFAM" id="SSF55874">
    <property type="entry name" value="ATPase domain of HSP90 chaperone/DNA topoisomerase II/histidine kinase"/>
    <property type="match status" value="1"/>
</dbReference>
<dbReference type="Gene3D" id="3.30.450.20">
    <property type="entry name" value="PAS domain"/>
    <property type="match status" value="1"/>
</dbReference>
<dbReference type="SUPFAM" id="SSF55785">
    <property type="entry name" value="PYP-like sensor domain (PAS domain)"/>
    <property type="match status" value="1"/>
</dbReference>
<dbReference type="AlphaFoldDB" id="Q1IQN7"/>
<feature type="domain" description="PAS" evidence="12">
    <location>
        <begin position="181"/>
        <end position="251"/>
    </location>
</feature>
<accession>Q1IQN7</accession>
<dbReference type="InterPro" id="IPR050351">
    <property type="entry name" value="BphY/WalK/GraS-like"/>
</dbReference>
<dbReference type="SUPFAM" id="SSF52172">
    <property type="entry name" value="CheY-like"/>
    <property type="match status" value="1"/>
</dbReference>
<feature type="domain" description="Histidine kinase" evidence="10">
    <location>
        <begin position="329"/>
        <end position="542"/>
    </location>
</feature>
<dbReference type="SMART" id="SM00387">
    <property type="entry name" value="HATPase_c"/>
    <property type="match status" value="1"/>
</dbReference>
<organism evidence="13 14">
    <name type="scientific">Koribacter versatilis (strain Ellin345)</name>
    <dbReference type="NCBI Taxonomy" id="204669"/>
    <lineage>
        <taxon>Bacteria</taxon>
        <taxon>Pseudomonadati</taxon>
        <taxon>Acidobacteriota</taxon>
        <taxon>Terriglobia</taxon>
        <taxon>Terriglobales</taxon>
        <taxon>Candidatus Korobacteraceae</taxon>
        <taxon>Candidatus Korobacter</taxon>
    </lineage>
</organism>
<dbReference type="HOGENOM" id="CLU_000445_114_72_0"/>
<keyword evidence="3 7" id="KW-0597">Phosphoprotein</keyword>
<dbReference type="FunFam" id="1.10.287.130:FF:000070">
    <property type="entry name" value="Histidine kinase sensor protein"/>
    <property type="match status" value="1"/>
</dbReference>
<feature type="coiled-coil region" evidence="8">
    <location>
        <begin position="154"/>
        <end position="181"/>
    </location>
</feature>
<evidence type="ECO:0000256" key="9">
    <source>
        <dbReference type="SAM" id="MobiDB-lite"/>
    </source>
</evidence>
<dbReference type="Gene3D" id="3.30.565.10">
    <property type="entry name" value="Histidine kinase-like ATPase, C-terminal domain"/>
    <property type="match status" value="1"/>
</dbReference>
<evidence type="ECO:0000256" key="1">
    <source>
        <dbReference type="ARBA" id="ARBA00000085"/>
    </source>
</evidence>
<dbReference type="Gene3D" id="1.10.287.130">
    <property type="match status" value="1"/>
</dbReference>
<dbReference type="FunFam" id="3.30.565.10:FF:000006">
    <property type="entry name" value="Sensor histidine kinase WalK"/>
    <property type="match status" value="1"/>
</dbReference>
<dbReference type="InterPro" id="IPR011006">
    <property type="entry name" value="CheY-like_superfamily"/>
</dbReference>
<dbReference type="eggNOG" id="COG4251">
    <property type="taxonomic scope" value="Bacteria"/>
</dbReference>
<keyword evidence="4 13" id="KW-0808">Transferase</keyword>
<evidence type="ECO:0000313" key="14">
    <source>
        <dbReference type="Proteomes" id="UP000002432"/>
    </source>
</evidence>
<dbReference type="CDD" id="cd00130">
    <property type="entry name" value="PAS"/>
    <property type="match status" value="1"/>
</dbReference>
<dbReference type="Pfam" id="PF00072">
    <property type="entry name" value="Response_reg"/>
    <property type="match status" value="1"/>
</dbReference>
<dbReference type="Pfam" id="PF00989">
    <property type="entry name" value="PAS"/>
    <property type="match status" value="1"/>
</dbReference>
<name>Q1IQN7_KORVE</name>
<evidence type="ECO:0000256" key="8">
    <source>
        <dbReference type="SAM" id="Coils"/>
    </source>
</evidence>
<evidence type="ECO:0000259" key="10">
    <source>
        <dbReference type="PROSITE" id="PS50109"/>
    </source>
</evidence>
<dbReference type="EnsemblBacteria" id="ABF40813">
    <property type="protein sequence ID" value="ABF40813"/>
    <property type="gene ID" value="Acid345_1812"/>
</dbReference>
<feature type="region of interest" description="Disordered" evidence="9">
    <location>
        <begin position="1"/>
        <end position="32"/>
    </location>
</feature>
<dbReference type="CDD" id="cd00082">
    <property type="entry name" value="HisKA"/>
    <property type="match status" value="1"/>
</dbReference>
<dbReference type="NCBIfam" id="TIGR00229">
    <property type="entry name" value="sensory_box"/>
    <property type="match status" value="1"/>
</dbReference>
<dbReference type="PROSITE" id="PS50112">
    <property type="entry name" value="PAS"/>
    <property type="match status" value="1"/>
</dbReference>
<dbReference type="PRINTS" id="PR00344">
    <property type="entry name" value="BCTRLSENSOR"/>
</dbReference>
<feature type="modified residue" description="4-aspartylphosphate" evidence="7">
    <location>
        <position position="87"/>
    </location>
</feature>
<dbReference type="EMBL" id="CP000360">
    <property type="protein sequence ID" value="ABF40813.1"/>
    <property type="molecule type" value="Genomic_DNA"/>
</dbReference>
<proteinExistence type="predicted"/>
<dbReference type="Pfam" id="PF02518">
    <property type="entry name" value="HATPase_c"/>
    <property type="match status" value="1"/>
</dbReference>
<keyword evidence="14" id="KW-1185">Reference proteome</keyword>
<evidence type="ECO:0000256" key="6">
    <source>
        <dbReference type="ARBA" id="ARBA00023136"/>
    </source>
</evidence>
<dbReference type="GO" id="GO:0000155">
    <property type="term" value="F:phosphorelay sensor kinase activity"/>
    <property type="evidence" value="ECO:0007669"/>
    <property type="project" value="InterPro"/>
</dbReference>
<dbReference type="GO" id="GO:0007234">
    <property type="term" value="P:osmosensory signaling via phosphorelay pathway"/>
    <property type="evidence" value="ECO:0007669"/>
    <property type="project" value="TreeGrafter"/>
</dbReference>
<dbReference type="InterPro" id="IPR003594">
    <property type="entry name" value="HATPase_dom"/>
</dbReference>
<dbReference type="RefSeq" id="WP_011522615.1">
    <property type="nucleotide sequence ID" value="NC_008009.1"/>
</dbReference>
<evidence type="ECO:0000256" key="3">
    <source>
        <dbReference type="ARBA" id="ARBA00022553"/>
    </source>
</evidence>
<dbReference type="KEGG" id="aba:Acid345_1812"/>
<dbReference type="GO" id="GO:0000156">
    <property type="term" value="F:phosphorelay response regulator activity"/>
    <property type="evidence" value="ECO:0007669"/>
    <property type="project" value="TreeGrafter"/>
</dbReference>
<dbReference type="InterPro" id="IPR036890">
    <property type="entry name" value="HATPase_C_sf"/>
</dbReference>
<keyword evidence="5 13" id="KW-0418">Kinase</keyword>
<dbReference type="PANTHER" id="PTHR42878">
    <property type="entry name" value="TWO-COMPONENT HISTIDINE KINASE"/>
    <property type="match status" value="1"/>
</dbReference>